<reference evidence="2 3" key="1">
    <citation type="journal article" date="2015" name="Proc. Natl. Acad. Sci. U.S.A.">
        <title>The resurrection genome of Boea hygrometrica: A blueprint for survival of dehydration.</title>
        <authorList>
            <person name="Xiao L."/>
            <person name="Yang G."/>
            <person name="Zhang L."/>
            <person name="Yang X."/>
            <person name="Zhao S."/>
            <person name="Ji Z."/>
            <person name="Zhou Q."/>
            <person name="Hu M."/>
            <person name="Wang Y."/>
            <person name="Chen M."/>
            <person name="Xu Y."/>
            <person name="Jin H."/>
            <person name="Xiao X."/>
            <person name="Hu G."/>
            <person name="Bao F."/>
            <person name="Hu Y."/>
            <person name="Wan P."/>
            <person name="Li L."/>
            <person name="Deng X."/>
            <person name="Kuang T."/>
            <person name="Xiang C."/>
            <person name="Zhu J.K."/>
            <person name="Oliver M.J."/>
            <person name="He Y."/>
        </authorList>
    </citation>
    <scope>NUCLEOTIDE SEQUENCE [LARGE SCALE GENOMIC DNA]</scope>
    <source>
        <strain evidence="3">cv. XS01</strain>
    </source>
</reference>
<feature type="region of interest" description="Disordered" evidence="1">
    <location>
        <begin position="483"/>
        <end position="504"/>
    </location>
</feature>
<keyword evidence="3" id="KW-1185">Reference proteome</keyword>
<proteinExistence type="predicted"/>
<evidence type="ECO:0000313" key="3">
    <source>
        <dbReference type="Proteomes" id="UP000250235"/>
    </source>
</evidence>
<dbReference type="EMBL" id="KV010634">
    <property type="protein sequence ID" value="KZV27479.1"/>
    <property type="molecule type" value="Genomic_DNA"/>
</dbReference>
<feature type="region of interest" description="Disordered" evidence="1">
    <location>
        <begin position="179"/>
        <end position="247"/>
    </location>
</feature>
<evidence type="ECO:0000256" key="1">
    <source>
        <dbReference type="SAM" id="MobiDB-lite"/>
    </source>
</evidence>
<accession>A0A2Z7AZJ5</accession>
<feature type="compositionally biased region" description="Basic and acidic residues" evidence="1">
    <location>
        <begin position="205"/>
        <end position="222"/>
    </location>
</feature>
<organism evidence="2 3">
    <name type="scientific">Dorcoceras hygrometricum</name>
    <dbReference type="NCBI Taxonomy" id="472368"/>
    <lineage>
        <taxon>Eukaryota</taxon>
        <taxon>Viridiplantae</taxon>
        <taxon>Streptophyta</taxon>
        <taxon>Embryophyta</taxon>
        <taxon>Tracheophyta</taxon>
        <taxon>Spermatophyta</taxon>
        <taxon>Magnoliopsida</taxon>
        <taxon>eudicotyledons</taxon>
        <taxon>Gunneridae</taxon>
        <taxon>Pentapetalae</taxon>
        <taxon>asterids</taxon>
        <taxon>lamiids</taxon>
        <taxon>Lamiales</taxon>
        <taxon>Gesneriaceae</taxon>
        <taxon>Didymocarpoideae</taxon>
        <taxon>Trichosporeae</taxon>
        <taxon>Loxocarpinae</taxon>
        <taxon>Dorcoceras</taxon>
    </lineage>
</organism>
<sequence length="504" mass="55704">MSLFGLQDVRIAIGSIATLDLPMVVDLIGIYGLKGSYCMLTTTNWFLQALSVIPGGSWGDVARRSYHDPLGKSGIVIPEPQWLWAHGITDSACKNQSIMVSVQYGPFNTYIPIRSTTIGKSRVDRDPITMHTSWRSNSDIMCVTRADLGELVKLHPQKVLTNKSVDTYIKKNLGVGLAGETSNVSGTTASEQKSTRESLMSFTNRAEKEADEKKKTEKKAVEARSQADPAKSKSGTGSDEDSFPLLRLKKGGGKRKFVVESSDSESTVSIPPVLIMKRHRTKRRKKTEKLAATNEGAIVVRSVPEQPAQQSFTFAGKGIFAPVEIREINWATHILTKIDPAVKGKEMLKAFARPNLVEEHCQLVLKTAWEYVSSKMADYDYWVHLRTAGSANSCWSTSSSSRSLNHRRCCNEDLPQITWSEARKSLLTGSTSAQTAQPQVLALEFSTQEEQKRVAAKQSTQQAEQVEEIVRTVENVEGTEAVNSPEHQAHGNEQHAQMAYHQAP</sequence>
<feature type="compositionally biased region" description="Polar residues" evidence="1">
    <location>
        <begin position="180"/>
        <end position="204"/>
    </location>
</feature>
<name>A0A2Z7AZJ5_9LAMI</name>
<evidence type="ECO:0000313" key="2">
    <source>
        <dbReference type="EMBL" id="KZV27479.1"/>
    </source>
</evidence>
<dbReference type="AlphaFoldDB" id="A0A2Z7AZJ5"/>
<protein>
    <submittedName>
        <fullName evidence="2">Uncharacterized protein</fullName>
    </submittedName>
</protein>
<gene>
    <name evidence="2" type="ORF">F511_16282</name>
</gene>
<dbReference type="Proteomes" id="UP000250235">
    <property type="component" value="Unassembled WGS sequence"/>
</dbReference>